<dbReference type="SUPFAM" id="SSF54001">
    <property type="entry name" value="Cysteine proteinases"/>
    <property type="match status" value="1"/>
</dbReference>
<evidence type="ECO:0000313" key="2">
    <source>
        <dbReference type="EMBL" id="KAE9388911.1"/>
    </source>
</evidence>
<feature type="region of interest" description="Disordered" evidence="1">
    <location>
        <begin position="1695"/>
        <end position="1720"/>
    </location>
</feature>
<feature type="region of interest" description="Disordered" evidence="1">
    <location>
        <begin position="1305"/>
        <end position="1340"/>
    </location>
</feature>
<feature type="compositionally biased region" description="Low complexity" evidence="1">
    <location>
        <begin position="1305"/>
        <end position="1317"/>
    </location>
</feature>
<evidence type="ECO:0000256" key="1">
    <source>
        <dbReference type="SAM" id="MobiDB-lite"/>
    </source>
</evidence>
<feature type="region of interest" description="Disordered" evidence="1">
    <location>
        <begin position="371"/>
        <end position="467"/>
    </location>
</feature>
<keyword evidence="3" id="KW-1185">Reference proteome</keyword>
<evidence type="ECO:0000313" key="3">
    <source>
        <dbReference type="Proteomes" id="UP000799118"/>
    </source>
</evidence>
<proteinExistence type="predicted"/>
<accession>A0A6A4GT20</accession>
<name>A0A6A4GT20_9AGAR</name>
<dbReference type="InterPro" id="IPR038765">
    <property type="entry name" value="Papain-like_cys_pep_sf"/>
</dbReference>
<reference evidence="2" key="1">
    <citation type="journal article" date="2019" name="Environ. Microbiol.">
        <title>Fungal ecological strategies reflected in gene transcription - a case study of two litter decomposers.</title>
        <authorList>
            <person name="Barbi F."/>
            <person name="Kohler A."/>
            <person name="Barry K."/>
            <person name="Baskaran P."/>
            <person name="Daum C."/>
            <person name="Fauchery L."/>
            <person name="Ihrmark K."/>
            <person name="Kuo A."/>
            <person name="LaButti K."/>
            <person name="Lipzen A."/>
            <person name="Morin E."/>
            <person name="Grigoriev I.V."/>
            <person name="Henrissat B."/>
            <person name="Lindahl B."/>
            <person name="Martin F."/>
        </authorList>
    </citation>
    <scope>NUCLEOTIDE SEQUENCE</scope>
    <source>
        <strain evidence="2">JB14</strain>
    </source>
</reference>
<organism evidence="2 3">
    <name type="scientific">Gymnopus androsaceus JB14</name>
    <dbReference type="NCBI Taxonomy" id="1447944"/>
    <lineage>
        <taxon>Eukaryota</taxon>
        <taxon>Fungi</taxon>
        <taxon>Dikarya</taxon>
        <taxon>Basidiomycota</taxon>
        <taxon>Agaricomycotina</taxon>
        <taxon>Agaricomycetes</taxon>
        <taxon>Agaricomycetidae</taxon>
        <taxon>Agaricales</taxon>
        <taxon>Marasmiineae</taxon>
        <taxon>Omphalotaceae</taxon>
        <taxon>Gymnopus</taxon>
    </lineage>
</organism>
<feature type="compositionally biased region" description="Low complexity" evidence="1">
    <location>
        <begin position="377"/>
        <end position="392"/>
    </location>
</feature>
<feature type="compositionally biased region" description="Basic and acidic residues" evidence="1">
    <location>
        <begin position="414"/>
        <end position="425"/>
    </location>
</feature>
<sequence>MSTQIHLYDDDELESASRNWNIADWIGCGQVFPDIMPPVIEHQRKQILQIPIEFQSLLPASNVSLEKLIGWSLPPVAGEDHAKELYFTEDQPDTMDAEALNQLTVPCSRQLALLEEQFGQNWFDGKHSLCFFRVKKHLPFWVLTFFACVRVAYFSQTRWAAALDWLLDPAGETQSEYDLAVDVNDAMASNPWTGPIPATQTESMDDLALVLGNNALTGGVVNAMLELASRRLQTSTRTSGGTHLQKLLFIVHSPPFHWIACSIDFVNGFVQFGDGFREPAPQAFVTKLLEWLFDGFSMNFEVRNDLDCGEQNDSYSCPIIAVNAVEHDAFGDDLWVPETARVSRIKVFLKLLGREVTSDFSYEPLISTTNPSSVLASKSSNPSFSSISSANPPSVPSHIKGKKRLADTSMETENSPKKQKVEPSKIHPFFPTVPKKPEGFRPSSPSGKPKKPVTSAKVKKAKAEKDGENRKKLSTLLLLEKEAKKAYVKETLRLLLVFLRSLQRSGGTFRTRLMIFGGSSRLDINDPSGVFCLTCESRVAMKEPYNTARWKAHLEKCKGPNPKKKVTKLTAFESFQPLGPAEGCHSNIPPPAPPPPMIRKPCPGITKCFEPRVEQYLKAVESDGGGSKSVGYFSKEIFDKEYNALTKTEQNQVRAAVAHGWTWRNHYEKGVEAVFACGENPCECFLEIEDGSEDLLKSAAPCNNCILVHRSSIFQKALNKKRADSKTKKFIPDTHVHSKLQIVYKQFKGLETLVTEAEETTEPLLLRYVHHVLKGNFDGCNVFKGLVEAMVLGTDRELKGKGTQNFKYMPEYDDFMNILHDMSPRVYRMFSTHFKTRSNMFYQRRASQLELQIVHLNWLRNTASRTIGRKGYPLALAVDDTKLFATLAPVFDSKSKTWRLIGTVGETSLIIPDFETYQKTVRENTHKYDTATKVRLWALQIPIPSIPGLIVLAVLPISSLYKAPELAKYQTTLLQGLTSRGYGVISMAADGAAVERDCQRRSVSGVAKEEKLYIRYPDGSRINLSITYYSLNGQFFTLAQDSLHLRKTACNNSFTGARLLILGDFVIHYQQIHDLAIQPDSPLYKRDVIKYDKQDDNAAARMFSSHFLAHSSQDPITNMGLIIYLFVFGEFVDAFQSRDMAHYDQAVISIRTLLFLQTWQKFLAKMDYPKNRHFISPAAYDICVTCANSLLALIILPDFIEHFFAELRKLIPDFNMQQALLSIPKLGRMSKATTGSSAKFSKPTYKKTANGYSHVFLDDQKLNFDYELLRTIPSDVEFSRIYKTAVDENYAIWGLLQIHHPDLLESSLATPSPSSSSDPEENEDDEDEMEDEEGKEDEDVRLRMELQQVIDQIDATTHLTASEDNQLDAYELANLALSIQELAEIGNLPEEDPQKLKSLQAEIARAISAHPQAMIAILQHASSSLQQPSQSEEQLPSPPNYQLEEIVSNDLEPLISIRMSHQTIQAATAGKTQIVSERQKLAMEMGSILRHAEDRGSSTGLNRKVRWTGESSATPTAGGNTANAEIAAKGRASQVIKRRRTAFSKNTSLANTISEAFVDKSNPVENGKYGFVWVKKIVFLARVITIYAKKGGKGGGHSWVSNAESIGAPSFISVQIYESHGRGRIFNTVHRKYATAVGIGLRRYSHVPSNAFLLLLSHAEITEIQNGLRVSESVWKIYEKLSGELEGISKAISSLNKRRGKARGTANEAENDSEDDDLEQ</sequence>
<dbReference type="EMBL" id="ML769720">
    <property type="protein sequence ID" value="KAE9388911.1"/>
    <property type="molecule type" value="Genomic_DNA"/>
</dbReference>
<protein>
    <submittedName>
        <fullName evidence="2">Uncharacterized protein</fullName>
    </submittedName>
</protein>
<gene>
    <name evidence="2" type="ORF">BT96DRAFT_1025259</name>
</gene>
<dbReference type="OrthoDB" id="73076at2759"/>
<feature type="compositionally biased region" description="Acidic residues" evidence="1">
    <location>
        <begin position="1318"/>
        <end position="1337"/>
    </location>
</feature>
<dbReference type="Proteomes" id="UP000799118">
    <property type="component" value="Unassembled WGS sequence"/>
</dbReference>
<feature type="compositionally biased region" description="Acidic residues" evidence="1">
    <location>
        <begin position="1709"/>
        <end position="1720"/>
    </location>
</feature>